<proteinExistence type="predicted"/>
<reference evidence="2 3" key="1">
    <citation type="submission" date="2015-03" db="EMBL/GenBank/DDBJ databases">
        <authorList>
            <consortium name="Pathogen Informatics"/>
        </authorList>
    </citation>
    <scope>NUCLEOTIDE SEQUENCE [LARGE SCALE GENOMIC DNA]</scope>
    <source>
        <strain evidence="2 3">P00601463</strain>
    </source>
</reference>
<feature type="compositionally biased region" description="Low complexity" evidence="1">
    <location>
        <begin position="20"/>
        <end position="30"/>
    </location>
</feature>
<accession>A0A655J103</accession>
<feature type="compositionally biased region" description="Basic residues" evidence="1">
    <location>
        <begin position="34"/>
        <end position="46"/>
    </location>
</feature>
<name>A0A655J103_MYCTX</name>
<feature type="region of interest" description="Disordered" evidence="1">
    <location>
        <begin position="167"/>
        <end position="188"/>
    </location>
</feature>
<dbReference type="EMBL" id="CHKL01000241">
    <property type="protein sequence ID" value="COW33633.1"/>
    <property type="molecule type" value="Genomic_DNA"/>
</dbReference>
<evidence type="ECO:0000256" key="1">
    <source>
        <dbReference type="SAM" id="MobiDB-lite"/>
    </source>
</evidence>
<feature type="compositionally biased region" description="Basic residues" evidence="1">
    <location>
        <begin position="63"/>
        <end position="72"/>
    </location>
</feature>
<protein>
    <submittedName>
        <fullName evidence="2">Uncharacterized protein</fullName>
    </submittedName>
</protein>
<dbReference type="AlphaFoldDB" id="A0A655J103"/>
<feature type="region of interest" description="Disordered" evidence="1">
    <location>
        <begin position="91"/>
        <end position="112"/>
    </location>
</feature>
<feature type="compositionally biased region" description="Basic and acidic residues" evidence="1">
    <location>
        <begin position="9"/>
        <end position="18"/>
    </location>
</feature>
<evidence type="ECO:0000313" key="2">
    <source>
        <dbReference type="EMBL" id="COW33633.1"/>
    </source>
</evidence>
<feature type="region of interest" description="Disordered" evidence="1">
    <location>
        <begin position="1"/>
        <end position="72"/>
    </location>
</feature>
<sequence>MSVRRWDRRRCPPPDRRCGHAPAEPSPRSAEAPRRHRAKRHSRSHLRGAPWLSPCQPASPSRSGRRPCPLRRRRRAPARCLPVAARHAEPGRSTWCCSSPTATPPRRHRARRGCEPHWPPVRLFVRRSRRALRMLKHVRPHENPHPTAPNAPHPPFPCRARTAALASVDTRPWSAAGPESRRRRPVRR</sequence>
<dbReference type="Proteomes" id="UP000048600">
    <property type="component" value="Unassembled WGS sequence"/>
</dbReference>
<evidence type="ECO:0000313" key="3">
    <source>
        <dbReference type="Proteomes" id="UP000048600"/>
    </source>
</evidence>
<organism evidence="2 3">
    <name type="scientific">Mycobacterium tuberculosis</name>
    <dbReference type="NCBI Taxonomy" id="1773"/>
    <lineage>
        <taxon>Bacteria</taxon>
        <taxon>Bacillati</taxon>
        <taxon>Actinomycetota</taxon>
        <taxon>Actinomycetes</taxon>
        <taxon>Mycobacteriales</taxon>
        <taxon>Mycobacteriaceae</taxon>
        <taxon>Mycobacterium</taxon>
        <taxon>Mycobacterium tuberculosis complex</taxon>
    </lineage>
</organism>
<gene>
    <name evidence="2" type="ORF">ERS007741_02227</name>
</gene>